<dbReference type="SFLD" id="SFLDS00019">
    <property type="entry name" value="Glutathione_Transferase_(cytos"/>
    <property type="match status" value="1"/>
</dbReference>
<dbReference type="Gene3D" id="3.40.30.10">
    <property type="entry name" value="Glutaredoxin"/>
    <property type="match status" value="1"/>
</dbReference>
<protein>
    <submittedName>
        <fullName evidence="4">Maleylacetoacetate isomerase</fullName>
        <ecNumber evidence="4">5.2.1.2</ecNumber>
    </submittedName>
</protein>
<feature type="domain" description="GST C-terminal" evidence="3">
    <location>
        <begin position="87"/>
        <end position="216"/>
    </location>
</feature>
<organism evidence="4 5">
    <name type="scientific">Janthinobacterium kumbetense</name>
    <dbReference type="NCBI Taxonomy" id="2950280"/>
    <lineage>
        <taxon>Bacteria</taxon>
        <taxon>Pseudomonadati</taxon>
        <taxon>Pseudomonadota</taxon>
        <taxon>Betaproteobacteria</taxon>
        <taxon>Burkholderiales</taxon>
        <taxon>Oxalobacteraceae</taxon>
        <taxon>Janthinobacterium</taxon>
    </lineage>
</organism>
<dbReference type="NCBIfam" id="TIGR01262">
    <property type="entry name" value="maiA"/>
    <property type="match status" value="1"/>
</dbReference>
<dbReference type="InterPro" id="IPR004045">
    <property type="entry name" value="Glutathione_S-Trfase_N"/>
</dbReference>
<comment type="similarity">
    <text evidence="1">Belongs to the GST superfamily. Zeta family.</text>
</comment>
<dbReference type="EC" id="5.2.1.2" evidence="4"/>
<dbReference type="InterPro" id="IPR034333">
    <property type="entry name" value="GST_Zeta_N"/>
</dbReference>
<dbReference type="InterPro" id="IPR036282">
    <property type="entry name" value="Glutathione-S-Trfase_C_sf"/>
</dbReference>
<dbReference type="GO" id="GO:0016034">
    <property type="term" value="F:maleylacetoacetate isomerase activity"/>
    <property type="evidence" value="ECO:0007669"/>
    <property type="project" value="UniProtKB-EC"/>
</dbReference>
<dbReference type="InterPro" id="IPR040079">
    <property type="entry name" value="Glutathione_S-Trfase"/>
</dbReference>
<dbReference type="Gene3D" id="1.20.1050.10">
    <property type="match status" value="1"/>
</dbReference>
<dbReference type="Pfam" id="PF13410">
    <property type="entry name" value="GST_C_2"/>
    <property type="match status" value="1"/>
</dbReference>
<dbReference type="CDD" id="cd03042">
    <property type="entry name" value="GST_N_Zeta"/>
    <property type="match status" value="1"/>
</dbReference>
<dbReference type="PROSITE" id="PS50404">
    <property type="entry name" value="GST_NTER"/>
    <property type="match status" value="1"/>
</dbReference>
<dbReference type="PROSITE" id="PS50405">
    <property type="entry name" value="GST_CTER"/>
    <property type="match status" value="1"/>
</dbReference>
<reference evidence="4 5" key="1">
    <citation type="submission" date="2022-06" db="EMBL/GenBank/DDBJ databases">
        <title>Janthinobacterium kumbetensis sp. nov., isolated from spring water in Turkey.</title>
        <authorList>
            <person name="Inan Bektas K."/>
            <person name="Belduz A.A."/>
            <person name="Canakci S."/>
            <person name="Nalcaoglu A."/>
            <person name="Ceylan E."/>
            <person name="Kati H."/>
        </authorList>
    </citation>
    <scope>NUCLEOTIDE SEQUENCE [LARGE SCALE GENOMIC DNA]</scope>
    <source>
        <strain evidence="4 5">GK</strain>
    </source>
</reference>
<feature type="domain" description="GST N-terminal" evidence="2">
    <location>
        <begin position="1"/>
        <end position="82"/>
    </location>
</feature>
<evidence type="ECO:0000259" key="3">
    <source>
        <dbReference type="PROSITE" id="PS50405"/>
    </source>
</evidence>
<evidence type="ECO:0000259" key="2">
    <source>
        <dbReference type="PROSITE" id="PS50404"/>
    </source>
</evidence>
<dbReference type="CDD" id="cd03191">
    <property type="entry name" value="GST_C_Zeta"/>
    <property type="match status" value="1"/>
</dbReference>
<gene>
    <name evidence="4" type="primary">maiA</name>
    <name evidence="4" type="ORF">NCG91_23415</name>
</gene>
<dbReference type="SUPFAM" id="SSF47616">
    <property type="entry name" value="GST C-terminal domain-like"/>
    <property type="match status" value="1"/>
</dbReference>
<evidence type="ECO:0000313" key="4">
    <source>
        <dbReference type="EMBL" id="MCM2568569.1"/>
    </source>
</evidence>
<evidence type="ECO:0000313" key="5">
    <source>
        <dbReference type="Proteomes" id="UP001202243"/>
    </source>
</evidence>
<name>A0ABT0WWZ6_9BURK</name>
<dbReference type="SFLD" id="SFLDG00358">
    <property type="entry name" value="Main_(cytGST)"/>
    <property type="match status" value="1"/>
</dbReference>
<accession>A0ABT0WWZ6</accession>
<dbReference type="InterPro" id="IPR005955">
    <property type="entry name" value="GST_Zeta"/>
</dbReference>
<sequence length="216" mass="23524">MKLYTYFRSSAAYRVRIALNLKGIAYDSIPVHLLQDGGQQLLPAYRAVNPSALVPALDDDGAILTQSLAMLEYLEETRPGVPLLPADPLERARVRALALAIACDAHPLTNLRVLKYLKTTLGLSDEVKQEWYRHWMAEGLAAVEALLAQGDLAGTGLFCHGDSPTMADCCLVPQVFNALRFAIDLAPYPRVARIHAHCAGLPAFIAAHPSQQPDAE</sequence>
<dbReference type="InterPro" id="IPR010987">
    <property type="entry name" value="Glutathione-S-Trfase_C-like"/>
</dbReference>
<dbReference type="EMBL" id="JAMQGR010000011">
    <property type="protein sequence ID" value="MCM2568569.1"/>
    <property type="molecule type" value="Genomic_DNA"/>
</dbReference>
<dbReference type="RefSeq" id="WP_251351401.1">
    <property type="nucleotide sequence ID" value="NZ_JAMQGR010000011.1"/>
</dbReference>
<evidence type="ECO:0000256" key="1">
    <source>
        <dbReference type="ARBA" id="ARBA00010007"/>
    </source>
</evidence>
<dbReference type="Proteomes" id="UP001202243">
    <property type="component" value="Unassembled WGS sequence"/>
</dbReference>
<dbReference type="Pfam" id="PF13417">
    <property type="entry name" value="GST_N_3"/>
    <property type="match status" value="1"/>
</dbReference>
<dbReference type="InterPro" id="IPR036249">
    <property type="entry name" value="Thioredoxin-like_sf"/>
</dbReference>
<dbReference type="InterPro" id="IPR034330">
    <property type="entry name" value="GST_Zeta_C"/>
</dbReference>
<dbReference type="PANTHER" id="PTHR42673:SF21">
    <property type="entry name" value="GLUTATHIONE S-TRANSFERASE YFCF"/>
    <property type="match status" value="1"/>
</dbReference>
<comment type="caution">
    <text evidence="4">The sequence shown here is derived from an EMBL/GenBank/DDBJ whole genome shotgun (WGS) entry which is preliminary data.</text>
</comment>
<keyword evidence="5" id="KW-1185">Reference proteome</keyword>
<keyword evidence="4" id="KW-0413">Isomerase</keyword>
<dbReference type="PANTHER" id="PTHR42673">
    <property type="entry name" value="MALEYLACETOACETATE ISOMERASE"/>
    <property type="match status" value="1"/>
</dbReference>
<proteinExistence type="inferred from homology"/>
<dbReference type="SUPFAM" id="SSF52833">
    <property type="entry name" value="Thioredoxin-like"/>
    <property type="match status" value="1"/>
</dbReference>